<evidence type="ECO:0000256" key="3">
    <source>
        <dbReference type="ARBA" id="ARBA00023163"/>
    </source>
</evidence>
<feature type="domain" description="HTH araC/xylS-type" evidence="4">
    <location>
        <begin position="71"/>
        <end position="176"/>
    </location>
</feature>
<gene>
    <name evidence="5" type="ordered locus">Solca_2530</name>
</gene>
<keyword evidence="6" id="KW-1185">Reference proteome</keyword>
<dbReference type="GO" id="GO:0003700">
    <property type="term" value="F:DNA-binding transcription factor activity"/>
    <property type="evidence" value="ECO:0007669"/>
    <property type="project" value="InterPro"/>
</dbReference>
<dbReference type="SMART" id="SM00342">
    <property type="entry name" value="HTH_ARAC"/>
    <property type="match status" value="1"/>
</dbReference>
<dbReference type="InterPro" id="IPR018062">
    <property type="entry name" value="HTH_AraC-typ_CS"/>
</dbReference>
<evidence type="ECO:0000313" key="6">
    <source>
        <dbReference type="Proteomes" id="UP000007590"/>
    </source>
</evidence>
<dbReference type="Proteomes" id="UP000007590">
    <property type="component" value="Chromosome"/>
</dbReference>
<dbReference type="PANTHER" id="PTHR43280">
    <property type="entry name" value="ARAC-FAMILY TRANSCRIPTIONAL REGULATOR"/>
    <property type="match status" value="1"/>
</dbReference>
<keyword evidence="3" id="KW-0804">Transcription</keyword>
<dbReference type="Gene3D" id="1.10.10.60">
    <property type="entry name" value="Homeodomain-like"/>
    <property type="match status" value="2"/>
</dbReference>
<dbReference type="HOGENOM" id="CLU_121830_0_0_10"/>
<sequence>MILHVKNMVCNRCIKVVNDELNNLGLNPKEVKLGEIEFEEELQPQALQKIKSALEENGFELLEDKQTQLIERIKALIIELVQDEKGINLKTNLSEYLSSALHTDYSALSNLFSSFEGITIEKYLILQRIEKAKELLLYDELTLSEISYRLNYSSVAHLSSQFKKVTGLTPSEFKKMLAPKRLPLDSVI</sequence>
<dbReference type="STRING" id="929556.Solca_2530"/>
<dbReference type="eggNOG" id="COG2207">
    <property type="taxonomic scope" value="Bacteria"/>
</dbReference>
<dbReference type="AlphaFoldDB" id="H8KUT0"/>
<evidence type="ECO:0000256" key="1">
    <source>
        <dbReference type="ARBA" id="ARBA00023015"/>
    </source>
</evidence>
<dbReference type="Gene3D" id="3.30.70.100">
    <property type="match status" value="1"/>
</dbReference>
<dbReference type="EMBL" id="CP003349">
    <property type="protein sequence ID" value="AFD07564.1"/>
    <property type="molecule type" value="Genomic_DNA"/>
</dbReference>
<dbReference type="GO" id="GO:0043565">
    <property type="term" value="F:sequence-specific DNA binding"/>
    <property type="evidence" value="ECO:0007669"/>
    <property type="project" value="InterPro"/>
</dbReference>
<reference evidence="5" key="1">
    <citation type="submission" date="2012-02" db="EMBL/GenBank/DDBJ databases">
        <title>The complete genome of Solitalea canadensis DSM 3403.</title>
        <authorList>
            <consortium name="US DOE Joint Genome Institute (JGI-PGF)"/>
            <person name="Lucas S."/>
            <person name="Copeland A."/>
            <person name="Lapidus A."/>
            <person name="Glavina del Rio T."/>
            <person name="Dalin E."/>
            <person name="Tice H."/>
            <person name="Bruce D."/>
            <person name="Goodwin L."/>
            <person name="Pitluck S."/>
            <person name="Peters L."/>
            <person name="Ovchinnikova G."/>
            <person name="Lu M."/>
            <person name="Kyrpides N."/>
            <person name="Mavromatis K."/>
            <person name="Ivanova N."/>
            <person name="Brettin T."/>
            <person name="Detter J.C."/>
            <person name="Han C."/>
            <person name="Larimer F."/>
            <person name="Land M."/>
            <person name="Hauser L."/>
            <person name="Markowitz V."/>
            <person name="Cheng J.-F."/>
            <person name="Hugenholtz P."/>
            <person name="Woyke T."/>
            <person name="Wu D."/>
            <person name="Spring S."/>
            <person name="Schroeder M."/>
            <person name="Kopitz M."/>
            <person name="Brambilla E."/>
            <person name="Klenk H.-P."/>
            <person name="Eisen J.A."/>
        </authorList>
    </citation>
    <scope>NUCLEOTIDE SEQUENCE</scope>
    <source>
        <strain evidence="5">DSM 3403</strain>
    </source>
</reference>
<dbReference type="PANTHER" id="PTHR43280:SF2">
    <property type="entry name" value="HTH-TYPE TRANSCRIPTIONAL REGULATOR EXSA"/>
    <property type="match status" value="1"/>
</dbReference>
<name>H8KUT0_SOLCM</name>
<evidence type="ECO:0000256" key="2">
    <source>
        <dbReference type="ARBA" id="ARBA00023125"/>
    </source>
</evidence>
<organism evidence="5 6">
    <name type="scientific">Solitalea canadensis (strain ATCC 29591 / DSM 3403 / JCM 21819 / LMG 8368 / NBRC 15130 / NCIMB 12057 / USAM 9D)</name>
    <name type="common">Flexibacter canadensis</name>
    <dbReference type="NCBI Taxonomy" id="929556"/>
    <lineage>
        <taxon>Bacteria</taxon>
        <taxon>Pseudomonadati</taxon>
        <taxon>Bacteroidota</taxon>
        <taxon>Sphingobacteriia</taxon>
        <taxon>Sphingobacteriales</taxon>
        <taxon>Sphingobacteriaceae</taxon>
        <taxon>Solitalea</taxon>
    </lineage>
</organism>
<proteinExistence type="predicted"/>
<dbReference type="PROSITE" id="PS00041">
    <property type="entry name" value="HTH_ARAC_FAMILY_1"/>
    <property type="match status" value="1"/>
</dbReference>
<dbReference type="SUPFAM" id="SSF46689">
    <property type="entry name" value="Homeodomain-like"/>
    <property type="match status" value="1"/>
</dbReference>
<dbReference type="RefSeq" id="WP_014680791.1">
    <property type="nucleotide sequence ID" value="NC_017770.1"/>
</dbReference>
<keyword evidence="2 5" id="KW-0238">DNA-binding</keyword>
<protein>
    <submittedName>
        <fullName evidence="5">DNA-binding domain-containing protein, AraC-type</fullName>
    </submittedName>
</protein>
<dbReference type="InterPro" id="IPR018060">
    <property type="entry name" value="HTH_AraC"/>
</dbReference>
<dbReference type="Pfam" id="PF12833">
    <property type="entry name" value="HTH_18"/>
    <property type="match status" value="1"/>
</dbReference>
<evidence type="ECO:0000313" key="5">
    <source>
        <dbReference type="EMBL" id="AFD07564.1"/>
    </source>
</evidence>
<accession>H8KUT0</accession>
<dbReference type="InterPro" id="IPR009057">
    <property type="entry name" value="Homeodomain-like_sf"/>
</dbReference>
<dbReference type="PROSITE" id="PS01124">
    <property type="entry name" value="HTH_ARAC_FAMILY_2"/>
    <property type="match status" value="1"/>
</dbReference>
<dbReference type="KEGG" id="scn:Solca_2530"/>
<evidence type="ECO:0000259" key="4">
    <source>
        <dbReference type="PROSITE" id="PS01124"/>
    </source>
</evidence>
<keyword evidence="1" id="KW-0805">Transcription regulation</keyword>